<dbReference type="AlphaFoldDB" id="A0A243QAP9"/>
<accession>A0A243QAP9</accession>
<evidence type="ECO:0000313" key="3">
    <source>
        <dbReference type="EMBL" id="OUC78793.1"/>
    </source>
</evidence>
<dbReference type="OrthoDB" id="4380951at2"/>
<reference evidence="3 4" key="1">
    <citation type="submission" date="2017-05" db="EMBL/GenBank/DDBJ databases">
        <title>Biotechnological potential of actinobacteria isolated from South African environments.</title>
        <authorList>
            <person name="Le Roes-Hill M."/>
            <person name="Prins A."/>
            <person name="Durrell K.A."/>
        </authorList>
    </citation>
    <scope>NUCLEOTIDE SEQUENCE [LARGE SCALE GENOMIC DNA]</scope>
    <source>
        <strain evidence="3">BS2</strain>
    </source>
</reference>
<proteinExistence type="predicted"/>
<dbReference type="Proteomes" id="UP000194632">
    <property type="component" value="Unassembled WGS sequence"/>
</dbReference>
<protein>
    <recommendedName>
        <fullName evidence="2">TPR repeat domain-containing protein</fullName>
    </recommendedName>
</protein>
<organism evidence="3 4">
    <name type="scientific">Gordonia lacunae</name>
    <dbReference type="NCBI Taxonomy" id="417102"/>
    <lineage>
        <taxon>Bacteria</taxon>
        <taxon>Bacillati</taxon>
        <taxon>Actinomycetota</taxon>
        <taxon>Actinomycetes</taxon>
        <taxon>Mycobacteriales</taxon>
        <taxon>Gordoniaceae</taxon>
        <taxon>Gordonia</taxon>
    </lineage>
</organism>
<gene>
    <name evidence="3" type="ORF">CA982_10340</name>
</gene>
<evidence type="ECO:0000313" key="4">
    <source>
        <dbReference type="Proteomes" id="UP000194632"/>
    </source>
</evidence>
<evidence type="ECO:0000259" key="2">
    <source>
        <dbReference type="Pfam" id="PF23275"/>
    </source>
</evidence>
<dbReference type="STRING" id="417102.CA982_10340"/>
<dbReference type="EMBL" id="NGFO01000010">
    <property type="protein sequence ID" value="OUC78793.1"/>
    <property type="molecule type" value="Genomic_DNA"/>
</dbReference>
<name>A0A243QAP9_9ACTN</name>
<keyword evidence="4" id="KW-1185">Reference proteome</keyword>
<evidence type="ECO:0000256" key="1">
    <source>
        <dbReference type="SAM" id="MobiDB-lite"/>
    </source>
</evidence>
<comment type="caution">
    <text evidence="3">The sequence shown here is derived from an EMBL/GenBank/DDBJ whole genome shotgun (WGS) entry which is preliminary data.</text>
</comment>
<feature type="region of interest" description="Disordered" evidence="1">
    <location>
        <begin position="805"/>
        <end position="824"/>
    </location>
</feature>
<feature type="region of interest" description="Disordered" evidence="1">
    <location>
        <begin position="1"/>
        <end position="44"/>
    </location>
</feature>
<dbReference type="Pfam" id="PF23275">
    <property type="entry name" value="TPR_23"/>
    <property type="match status" value="1"/>
</dbReference>
<sequence>MGDVRLRGTCGSHDRGGRRRRERDQVPDAVHAPRQRGAPMSGSPALTKVIMDSWRPWELAEAKLTGLSDAIRENSEAAERTVDQVPNTSWAGGARSAANARASDQNGWAKKVAGKVDDLQTALNNAASAIDSSKTAVNGALLGASMQRFVLISESDPAWQMRYVPKDDDDLTPGQIADKEREMTSYVKGKADELAATASDHAALIRTSVGNLDTIAPPALTLSAQDGRRHGQLAADGWTDEEAAAVGRNLRAAGLSDEQIARLMNGEKLDDVPRGVQEYLHTFYGSVGSEGLFDLKSKFDGMHTPVGDSWSKALGQGLLTLSNENVGANTGYQYLPGWVQDWASNHNSNDGARIRSFDVPLAGLLSHSGTVPPGERFGTELIRKAAGGAGRSADDSGLLAPETNYGGPHDDHSALKQNYEDTIRTFLEVGTRNHEASAAILTGEYSSGEKLADYDRDTMVGYVLKHDWDDGGDVAGGLIDWIRDSGGSGDPTRVALADRAFSGLFDFTTSTADSNNFSTLMNANTAGDAIGKINPHLAGALREASLPYLNILAGGESTVHGHPGFDPEVAPDEMQRRAARLFTLIASDNTYGAPTDENPDGTGAGADLYRDILDQTIRNGTAAGDLASTEPHQARSLAELSANLRALGQSGLYGAEYDLQLDEDVRTEAENAADTKVRNIVTSASAGLTGVPHPAVIAVGAAGTAASPWLLPAESAGDIEFRPPTGVGSGGTAAEDEIRLVYGALRGIDAAPDVGAPAEWYSGDGRLKPLADILSEHKGDQGELLSAMEGALDNPQLVESLRAGTSTGNQQGRLNFDPTDPDNYDDMILNGSE</sequence>
<dbReference type="InterPro" id="IPR057037">
    <property type="entry name" value="TPR_rep_actino"/>
</dbReference>
<feature type="domain" description="TPR repeat" evidence="2">
    <location>
        <begin position="252"/>
        <end position="481"/>
    </location>
</feature>